<accession>A0ABW8AKS4</accession>
<proteinExistence type="predicted"/>
<gene>
    <name evidence="2" type="ORF">ACIB24_07640</name>
</gene>
<keyword evidence="3" id="KW-1185">Reference proteome</keyword>
<keyword evidence="1" id="KW-0812">Transmembrane</keyword>
<keyword evidence="1" id="KW-0472">Membrane</keyword>
<evidence type="ECO:0000313" key="2">
    <source>
        <dbReference type="EMBL" id="MFI7586932.1"/>
    </source>
</evidence>
<dbReference type="Proteomes" id="UP001612915">
    <property type="component" value="Unassembled WGS sequence"/>
</dbReference>
<feature type="transmembrane region" description="Helical" evidence="1">
    <location>
        <begin position="162"/>
        <end position="181"/>
    </location>
</feature>
<comment type="caution">
    <text evidence="2">The sequence shown here is derived from an EMBL/GenBank/DDBJ whole genome shotgun (WGS) entry which is preliminary data.</text>
</comment>
<sequence length="261" mass="27596">MSTVTYAPPLTGVPAPTKPSLPLLVSVEIRKLVDTRSGRWLVAAILLLSVAVNVLMLAFSPDDSLRAAQLLQITLVPSSLLLPVLGILTVTTEWSQRTALTTFSLVPSRGRVVAAKLIAATGWALVTVVFAIAVALVATALVNAFDLGSGDYTLTAGALGGSVLNQIIGTLLGVGFGLALLNTPFAIVLFFVLPTASSIVSETVPRIAEAWHWFDINWATSPLLDGHMTGELWGQVVVAGSIWVLLPIAFGTWRVLHREIA</sequence>
<name>A0ABW8AKS4_9ACTN</name>
<feature type="transmembrane region" description="Helical" evidence="1">
    <location>
        <begin position="113"/>
        <end position="142"/>
    </location>
</feature>
<dbReference type="EMBL" id="JBITLV010000002">
    <property type="protein sequence ID" value="MFI7586932.1"/>
    <property type="molecule type" value="Genomic_DNA"/>
</dbReference>
<feature type="transmembrane region" description="Helical" evidence="1">
    <location>
        <begin position="71"/>
        <end position="92"/>
    </location>
</feature>
<feature type="transmembrane region" description="Helical" evidence="1">
    <location>
        <begin position="232"/>
        <end position="256"/>
    </location>
</feature>
<evidence type="ECO:0000256" key="1">
    <source>
        <dbReference type="SAM" id="Phobius"/>
    </source>
</evidence>
<keyword evidence="1" id="KW-1133">Transmembrane helix</keyword>
<organism evidence="2 3">
    <name type="scientific">Spongisporangium articulatum</name>
    <dbReference type="NCBI Taxonomy" id="3362603"/>
    <lineage>
        <taxon>Bacteria</taxon>
        <taxon>Bacillati</taxon>
        <taxon>Actinomycetota</taxon>
        <taxon>Actinomycetes</taxon>
        <taxon>Kineosporiales</taxon>
        <taxon>Kineosporiaceae</taxon>
        <taxon>Spongisporangium</taxon>
    </lineage>
</organism>
<feature type="transmembrane region" description="Helical" evidence="1">
    <location>
        <begin position="40"/>
        <end position="59"/>
    </location>
</feature>
<reference evidence="2 3" key="1">
    <citation type="submission" date="2024-10" db="EMBL/GenBank/DDBJ databases">
        <title>The Natural Products Discovery Center: Release of the First 8490 Sequenced Strains for Exploring Actinobacteria Biosynthetic Diversity.</title>
        <authorList>
            <person name="Kalkreuter E."/>
            <person name="Kautsar S.A."/>
            <person name="Yang D."/>
            <person name="Bader C.D."/>
            <person name="Teijaro C.N."/>
            <person name="Fluegel L."/>
            <person name="Davis C.M."/>
            <person name="Simpson J.R."/>
            <person name="Lauterbach L."/>
            <person name="Steele A.D."/>
            <person name="Gui C."/>
            <person name="Meng S."/>
            <person name="Li G."/>
            <person name="Viehrig K."/>
            <person name="Ye F."/>
            <person name="Su P."/>
            <person name="Kiefer A.F."/>
            <person name="Nichols A."/>
            <person name="Cepeda A.J."/>
            <person name="Yan W."/>
            <person name="Fan B."/>
            <person name="Jiang Y."/>
            <person name="Adhikari A."/>
            <person name="Zheng C.-J."/>
            <person name="Schuster L."/>
            <person name="Cowan T.M."/>
            <person name="Smanski M.J."/>
            <person name="Chevrette M.G."/>
            <person name="De Carvalho L.P.S."/>
            <person name="Shen B."/>
        </authorList>
    </citation>
    <scope>NUCLEOTIDE SEQUENCE [LARGE SCALE GENOMIC DNA]</scope>
    <source>
        <strain evidence="2 3">NPDC049639</strain>
    </source>
</reference>
<dbReference type="RefSeq" id="WP_398277604.1">
    <property type="nucleotide sequence ID" value="NZ_JBITLV010000002.1"/>
</dbReference>
<evidence type="ECO:0000313" key="3">
    <source>
        <dbReference type="Proteomes" id="UP001612915"/>
    </source>
</evidence>
<feature type="transmembrane region" description="Helical" evidence="1">
    <location>
        <begin position="188"/>
        <end position="208"/>
    </location>
</feature>
<protein>
    <submittedName>
        <fullName evidence="2">ABC transporter permease</fullName>
    </submittedName>
</protein>